<dbReference type="InterPro" id="IPR023606">
    <property type="entry name" value="CoA-Trfase_III_dom_1_sf"/>
</dbReference>
<dbReference type="Pfam" id="PF02515">
    <property type="entry name" value="CoA_transf_3"/>
    <property type="match status" value="1"/>
</dbReference>
<evidence type="ECO:0000313" key="2">
    <source>
        <dbReference type="EMBL" id="GAA4162703.1"/>
    </source>
</evidence>
<organism evidence="2 3">
    <name type="scientific">Gryllotalpicola daejeonensis</name>
    <dbReference type="NCBI Taxonomy" id="993087"/>
    <lineage>
        <taxon>Bacteria</taxon>
        <taxon>Bacillati</taxon>
        <taxon>Actinomycetota</taxon>
        <taxon>Actinomycetes</taxon>
        <taxon>Micrococcales</taxon>
        <taxon>Microbacteriaceae</taxon>
        <taxon>Gryllotalpicola</taxon>
    </lineage>
</organism>
<dbReference type="PANTHER" id="PTHR48207">
    <property type="entry name" value="SUCCINATE--HYDROXYMETHYLGLUTARATE COA-TRANSFERASE"/>
    <property type="match status" value="1"/>
</dbReference>
<dbReference type="PANTHER" id="PTHR48207:SF3">
    <property type="entry name" value="SUCCINATE--HYDROXYMETHYLGLUTARATE COA-TRANSFERASE"/>
    <property type="match status" value="1"/>
</dbReference>
<dbReference type="EMBL" id="BAABBV010000001">
    <property type="protein sequence ID" value="GAA4162703.1"/>
    <property type="molecule type" value="Genomic_DNA"/>
</dbReference>
<keyword evidence="3" id="KW-1185">Reference proteome</keyword>
<reference evidence="2" key="1">
    <citation type="journal article" date="2014" name="Int. J. Syst. Evol. Microbiol.">
        <title>Complete genome of a new Firmicutes species belonging to the dominant human colonic microbiota ('Ruminococcus bicirculans') reveals two chromosomes and a selective capacity to utilize plant glucans.</title>
        <authorList>
            <consortium name="NISC Comparative Sequencing Program"/>
            <person name="Wegmann U."/>
            <person name="Louis P."/>
            <person name="Goesmann A."/>
            <person name="Henrissat B."/>
            <person name="Duncan S.H."/>
            <person name="Flint H.J."/>
        </authorList>
    </citation>
    <scope>NUCLEOTIDE SEQUENCE</scope>
    <source>
        <strain evidence="2">JCM 17590</strain>
    </source>
</reference>
<dbReference type="InterPro" id="IPR044855">
    <property type="entry name" value="CoA-Trfase_III_dom3_sf"/>
</dbReference>
<dbReference type="GO" id="GO:0016740">
    <property type="term" value="F:transferase activity"/>
    <property type="evidence" value="ECO:0007669"/>
    <property type="project" value="UniProtKB-KW"/>
</dbReference>
<dbReference type="Gene3D" id="3.40.50.10540">
    <property type="entry name" value="Crotonobetainyl-coa:carnitine coa-transferase, domain 1"/>
    <property type="match status" value="1"/>
</dbReference>
<dbReference type="SUPFAM" id="SSF89796">
    <property type="entry name" value="CoA-transferase family III (CaiB/BaiF)"/>
    <property type="match status" value="1"/>
</dbReference>
<evidence type="ECO:0000256" key="1">
    <source>
        <dbReference type="ARBA" id="ARBA00022679"/>
    </source>
</evidence>
<reference evidence="2" key="2">
    <citation type="submission" date="2023-12" db="EMBL/GenBank/DDBJ databases">
        <authorList>
            <person name="Sun Q."/>
            <person name="Inoue M."/>
        </authorList>
    </citation>
    <scope>NUCLEOTIDE SEQUENCE</scope>
    <source>
        <strain evidence="2">JCM 17590</strain>
    </source>
</reference>
<dbReference type="RefSeq" id="WP_425555014.1">
    <property type="nucleotide sequence ID" value="NZ_BAABBV010000001.1"/>
</dbReference>
<dbReference type="Proteomes" id="UP001415169">
    <property type="component" value="Unassembled WGS sequence"/>
</dbReference>
<dbReference type="InterPro" id="IPR050483">
    <property type="entry name" value="CoA-transferase_III_domain"/>
</dbReference>
<proteinExistence type="predicted"/>
<sequence>MLTDPEGAAASAPPAPLAGIRVLELGNFIAAPTAGRLLADFGAEVIKVERPRVGDELRTWRLYAGKTSMLYRTINRNKKSICLDLKSQAGRSAVRELIRDTDVLLENFRPGMLEAWGLSPENLSALNPELVIVRISAFGQTGPRATEPGFGVVAEAMGGLRELTGDPDRAPSRVGVSIGDSLAGLHAAFGAMLQLFDRERRRAAGRAPGSANERSVDVALSESVLSVMESLLPDYDAYGVVRERTGGRMQGIAPTNAYRCGDGRSVVIAGNGDSIFQRFMRVIGREDLAADPRLTTNAARWEIRDELDAAIEAWTTQRTVDEVVAALAAADVPATPIYTAEQIVADPQFLARDMVQAVPVVVEGDEPREVRFPGVVPRVGGVPRGIRNLGPDLGEHTREVLSALPLSAADLEELLAAADGGAR</sequence>
<dbReference type="Gene3D" id="3.30.1540.10">
    <property type="entry name" value="formyl-coa transferase, domain 3"/>
    <property type="match status" value="1"/>
</dbReference>
<comment type="caution">
    <text evidence="2">The sequence shown here is derived from an EMBL/GenBank/DDBJ whole genome shotgun (WGS) entry which is preliminary data.</text>
</comment>
<dbReference type="InterPro" id="IPR003673">
    <property type="entry name" value="CoA-Trfase_fam_III"/>
</dbReference>
<accession>A0ABP7ZLA3</accession>
<name>A0ABP7ZLA3_9MICO</name>
<evidence type="ECO:0000313" key="3">
    <source>
        <dbReference type="Proteomes" id="UP001415169"/>
    </source>
</evidence>
<protein>
    <submittedName>
        <fullName evidence="2">CoA transferase</fullName>
    </submittedName>
</protein>
<keyword evidence="1 2" id="KW-0808">Transferase</keyword>
<gene>
    <name evidence="2" type="ORF">GCM10022286_22020</name>
</gene>